<evidence type="ECO:0000313" key="7">
    <source>
        <dbReference type="EMBL" id="OZS75041.1"/>
    </source>
</evidence>
<dbReference type="PANTHER" id="PTHR33420:SF3">
    <property type="entry name" value="FIMBRIAL SUBUNIT ELFA"/>
    <property type="match status" value="1"/>
</dbReference>
<name>A0A264VUP9_PRORE</name>
<dbReference type="InterPro" id="IPR036937">
    <property type="entry name" value="Adhesion_dom_fimbrial_sf"/>
</dbReference>
<comment type="subcellular location">
    <subcellularLocation>
        <location evidence="1">Fimbrium</location>
    </subcellularLocation>
</comment>
<keyword evidence="3 5" id="KW-0732">Signal</keyword>
<protein>
    <recommendedName>
        <fullName evidence="6">Fimbrial-type adhesion domain-containing protein</fullName>
    </recommendedName>
</protein>
<sequence>MEITIMSKAMDRSHHFPWSTMKKVGVLSLLIAVSGAAHAADITLNFSGNVVVTGCDISASSKTKAIAFGTVDLAKATAGGTGSSALKDVDFSLDFTNCVNLKNISLVMDTTKAVTGFADYYSIDEGTGKAGGLAVGIKGTDTAKTVQSPGKEVLWAKTAATNNIPFKATLYKTGAVTAGAITGLVNVTVKYN</sequence>
<proteinExistence type="inferred from homology"/>
<dbReference type="InterPro" id="IPR050263">
    <property type="entry name" value="Bact_Fimbrial_Adh_Pro"/>
</dbReference>
<dbReference type="Pfam" id="PF00419">
    <property type="entry name" value="Fimbrial"/>
    <property type="match status" value="1"/>
</dbReference>
<gene>
    <name evidence="7" type="ORF">CHI95_07785</name>
</gene>
<feature type="signal peptide" evidence="5">
    <location>
        <begin position="1"/>
        <end position="39"/>
    </location>
</feature>
<accession>A0A264VUP9</accession>
<comment type="similarity">
    <text evidence="2">Belongs to the fimbrial protein family.</text>
</comment>
<evidence type="ECO:0000256" key="1">
    <source>
        <dbReference type="ARBA" id="ARBA00004561"/>
    </source>
</evidence>
<dbReference type="EMBL" id="NOWC01000007">
    <property type="protein sequence ID" value="OZS75041.1"/>
    <property type="molecule type" value="Genomic_DNA"/>
</dbReference>
<feature type="domain" description="Fimbrial-type adhesion" evidence="6">
    <location>
        <begin position="45"/>
        <end position="191"/>
    </location>
</feature>
<keyword evidence="4" id="KW-0281">Fimbrium</keyword>
<dbReference type="GO" id="GO:0009289">
    <property type="term" value="C:pilus"/>
    <property type="evidence" value="ECO:0007669"/>
    <property type="project" value="UniProtKB-SubCell"/>
</dbReference>
<feature type="chain" id="PRO_5012966929" description="Fimbrial-type adhesion domain-containing protein" evidence="5">
    <location>
        <begin position="40"/>
        <end position="192"/>
    </location>
</feature>
<dbReference type="SUPFAM" id="SSF49401">
    <property type="entry name" value="Bacterial adhesins"/>
    <property type="match status" value="1"/>
</dbReference>
<evidence type="ECO:0000256" key="4">
    <source>
        <dbReference type="ARBA" id="ARBA00023263"/>
    </source>
</evidence>
<dbReference type="Gene3D" id="2.60.40.1090">
    <property type="entry name" value="Fimbrial-type adhesion domain"/>
    <property type="match status" value="1"/>
</dbReference>
<dbReference type="AlphaFoldDB" id="A0A264VUP9"/>
<organism evidence="7 8">
    <name type="scientific">Providencia rettgeri</name>
    <dbReference type="NCBI Taxonomy" id="587"/>
    <lineage>
        <taxon>Bacteria</taxon>
        <taxon>Pseudomonadati</taxon>
        <taxon>Pseudomonadota</taxon>
        <taxon>Gammaproteobacteria</taxon>
        <taxon>Enterobacterales</taxon>
        <taxon>Morganellaceae</taxon>
        <taxon>Providencia</taxon>
    </lineage>
</organism>
<evidence type="ECO:0000256" key="3">
    <source>
        <dbReference type="ARBA" id="ARBA00022729"/>
    </source>
</evidence>
<evidence type="ECO:0000256" key="2">
    <source>
        <dbReference type="ARBA" id="ARBA00006671"/>
    </source>
</evidence>
<dbReference type="Proteomes" id="UP000216001">
    <property type="component" value="Unassembled WGS sequence"/>
</dbReference>
<dbReference type="InterPro" id="IPR008966">
    <property type="entry name" value="Adhesion_dom_sf"/>
</dbReference>
<reference evidence="7 8" key="1">
    <citation type="submission" date="2017-07" db="EMBL/GenBank/DDBJ databases">
        <title>blaIMP-27 on transferable plasmids in Proteus mirabilis and Providencia rettgeri.</title>
        <authorList>
            <person name="Potter R."/>
        </authorList>
    </citation>
    <scope>NUCLEOTIDE SEQUENCE [LARGE SCALE GENOMIC DNA]</scope>
    <source>
        <strain evidence="7 8">PR1</strain>
    </source>
</reference>
<dbReference type="InterPro" id="IPR000259">
    <property type="entry name" value="Adhesion_dom_fimbrial"/>
</dbReference>
<evidence type="ECO:0000313" key="8">
    <source>
        <dbReference type="Proteomes" id="UP000216001"/>
    </source>
</evidence>
<dbReference type="GO" id="GO:0043709">
    <property type="term" value="P:cell adhesion involved in single-species biofilm formation"/>
    <property type="evidence" value="ECO:0007669"/>
    <property type="project" value="TreeGrafter"/>
</dbReference>
<comment type="caution">
    <text evidence="7">The sequence shown here is derived from an EMBL/GenBank/DDBJ whole genome shotgun (WGS) entry which is preliminary data.</text>
</comment>
<evidence type="ECO:0000256" key="5">
    <source>
        <dbReference type="SAM" id="SignalP"/>
    </source>
</evidence>
<evidence type="ECO:0000259" key="6">
    <source>
        <dbReference type="Pfam" id="PF00419"/>
    </source>
</evidence>
<dbReference type="PANTHER" id="PTHR33420">
    <property type="entry name" value="FIMBRIAL SUBUNIT ELFA-RELATED"/>
    <property type="match status" value="1"/>
</dbReference>